<protein>
    <submittedName>
        <fullName evidence="1 2">Uncharacterized protein</fullName>
    </submittedName>
</protein>
<accession>A0A0C4E1M1</accession>
<dbReference type="VEuPathDB" id="FungiDB:MAPG_06286"/>
<dbReference type="OrthoDB" id="5232694at2759"/>
<gene>
    <name evidence="1" type="ORF">MAPG_06286</name>
</gene>
<proteinExistence type="predicted"/>
<dbReference type="EMBL" id="ADBL01001514">
    <property type="status" value="NOT_ANNOTATED_CDS"/>
    <property type="molecule type" value="Genomic_DNA"/>
</dbReference>
<organism evidence="2 3">
    <name type="scientific">Magnaporthiopsis poae (strain ATCC 64411 / 73-15)</name>
    <name type="common">Kentucky bluegrass fungus</name>
    <name type="synonym">Magnaporthe poae</name>
    <dbReference type="NCBI Taxonomy" id="644358"/>
    <lineage>
        <taxon>Eukaryota</taxon>
        <taxon>Fungi</taxon>
        <taxon>Dikarya</taxon>
        <taxon>Ascomycota</taxon>
        <taxon>Pezizomycotina</taxon>
        <taxon>Sordariomycetes</taxon>
        <taxon>Sordariomycetidae</taxon>
        <taxon>Magnaporthales</taxon>
        <taxon>Magnaporthaceae</taxon>
        <taxon>Magnaporthiopsis</taxon>
    </lineage>
</organism>
<evidence type="ECO:0000313" key="2">
    <source>
        <dbReference type="EnsemblFungi" id="MAPG_06286T0"/>
    </source>
</evidence>
<dbReference type="Proteomes" id="UP000011715">
    <property type="component" value="Unassembled WGS sequence"/>
</dbReference>
<evidence type="ECO:0000313" key="1">
    <source>
        <dbReference type="EMBL" id="KLU87285.1"/>
    </source>
</evidence>
<reference evidence="3" key="1">
    <citation type="submission" date="2010-05" db="EMBL/GenBank/DDBJ databases">
        <title>The genome sequence of Magnaporthe poae strain ATCC 64411.</title>
        <authorList>
            <person name="Ma L.-J."/>
            <person name="Dead R."/>
            <person name="Young S."/>
            <person name="Zeng Q."/>
            <person name="Koehrsen M."/>
            <person name="Alvarado L."/>
            <person name="Berlin A."/>
            <person name="Chapman S.B."/>
            <person name="Chen Z."/>
            <person name="Freedman E."/>
            <person name="Gellesch M."/>
            <person name="Goldberg J."/>
            <person name="Griggs A."/>
            <person name="Gujja S."/>
            <person name="Heilman E.R."/>
            <person name="Heiman D."/>
            <person name="Hepburn T."/>
            <person name="Howarth C."/>
            <person name="Jen D."/>
            <person name="Larson L."/>
            <person name="Mehta T."/>
            <person name="Neiman D."/>
            <person name="Pearson M."/>
            <person name="Roberts A."/>
            <person name="Saif S."/>
            <person name="Shea T."/>
            <person name="Shenoy N."/>
            <person name="Sisk P."/>
            <person name="Stolte C."/>
            <person name="Sykes S."/>
            <person name="Walk T."/>
            <person name="White J."/>
            <person name="Yandava C."/>
            <person name="Haas B."/>
            <person name="Nusbaum C."/>
            <person name="Birren B."/>
        </authorList>
    </citation>
    <scope>NUCLEOTIDE SEQUENCE [LARGE SCALE GENOMIC DNA]</scope>
    <source>
        <strain evidence="3">ATCC 64411 / 73-15</strain>
    </source>
</reference>
<reference evidence="2" key="4">
    <citation type="journal article" date="2015" name="G3 (Bethesda)">
        <title>Genome sequences of three phytopathogenic species of the Magnaporthaceae family of fungi.</title>
        <authorList>
            <person name="Okagaki L.H."/>
            <person name="Nunes C.C."/>
            <person name="Sailsbery J."/>
            <person name="Clay B."/>
            <person name="Brown D."/>
            <person name="John T."/>
            <person name="Oh Y."/>
            <person name="Young N."/>
            <person name="Fitzgerald M."/>
            <person name="Haas B.J."/>
            <person name="Zeng Q."/>
            <person name="Young S."/>
            <person name="Adiconis X."/>
            <person name="Fan L."/>
            <person name="Levin J.Z."/>
            <person name="Mitchell T.K."/>
            <person name="Okubara P.A."/>
            <person name="Farman M.L."/>
            <person name="Kohn L.M."/>
            <person name="Birren B."/>
            <person name="Ma L.-J."/>
            <person name="Dean R.A."/>
        </authorList>
    </citation>
    <scope>NUCLEOTIDE SEQUENCE</scope>
    <source>
        <strain evidence="2">ATCC 64411 / 73-15</strain>
    </source>
</reference>
<name>A0A0C4E1M1_MAGP6</name>
<dbReference type="EnsemblFungi" id="MAPG_06286T0">
    <property type="protein sequence ID" value="MAPG_06286T0"/>
    <property type="gene ID" value="MAPG_06286"/>
</dbReference>
<evidence type="ECO:0000313" key="3">
    <source>
        <dbReference type="Proteomes" id="UP000011715"/>
    </source>
</evidence>
<dbReference type="EMBL" id="GL876970">
    <property type="protein sequence ID" value="KLU87285.1"/>
    <property type="molecule type" value="Genomic_DNA"/>
</dbReference>
<dbReference type="eggNOG" id="ENOG502RMRQ">
    <property type="taxonomic scope" value="Eukaryota"/>
</dbReference>
<sequence>MSSPPSVPAQLHQAAERAPVLKIAQTQTFTYGYNSTTTSPATSSPRTVSAPVRSFSFSQGSHCHCCGGVFVISNRCSNRQCEHVQCAQCY</sequence>
<keyword evidence="3" id="KW-1185">Reference proteome</keyword>
<dbReference type="AlphaFoldDB" id="A0A0C4E1M1"/>
<dbReference type="OMA" id="GSHCHCC"/>
<reference evidence="2" key="5">
    <citation type="submission" date="2015-06" db="UniProtKB">
        <authorList>
            <consortium name="EnsemblFungi"/>
        </authorList>
    </citation>
    <scope>IDENTIFICATION</scope>
    <source>
        <strain evidence="2">ATCC 64411</strain>
    </source>
</reference>
<reference evidence="1" key="2">
    <citation type="submission" date="2010-05" db="EMBL/GenBank/DDBJ databases">
        <title>The Genome Sequence of Magnaporthe poae strain ATCC 64411.</title>
        <authorList>
            <consortium name="The Broad Institute Genome Sequencing Platform"/>
            <consortium name="Broad Institute Genome Sequencing Center for Infectious Disease"/>
            <person name="Ma L.-J."/>
            <person name="Dead R."/>
            <person name="Young S."/>
            <person name="Zeng Q."/>
            <person name="Koehrsen M."/>
            <person name="Alvarado L."/>
            <person name="Berlin A."/>
            <person name="Chapman S.B."/>
            <person name="Chen Z."/>
            <person name="Freedman E."/>
            <person name="Gellesch M."/>
            <person name="Goldberg J."/>
            <person name="Griggs A."/>
            <person name="Gujja S."/>
            <person name="Heilman E.R."/>
            <person name="Heiman D."/>
            <person name="Hepburn T."/>
            <person name="Howarth C."/>
            <person name="Jen D."/>
            <person name="Larson L."/>
            <person name="Mehta T."/>
            <person name="Neiman D."/>
            <person name="Pearson M."/>
            <person name="Roberts A."/>
            <person name="Saif S."/>
            <person name="Shea T."/>
            <person name="Shenoy N."/>
            <person name="Sisk P."/>
            <person name="Stolte C."/>
            <person name="Sykes S."/>
            <person name="Walk T."/>
            <person name="White J."/>
            <person name="Yandava C."/>
            <person name="Haas B."/>
            <person name="Nusbaum C."/>
            <person name="Birren B."/>
        </authorList>
    </citation>
    <scope>NUCLEOTIDE SEQUENCE</scope>
    <source>
        <strain evidence="1">ATCC 64411</strain>
    </source>
</reference>
<reference evidence="1" key="3">
    <citation type="submission" date="2011-03" db="EMBL/GenBank/DDBJ databases">
        <title>Annotation of Magnaporthe poae ATCC 64411.</title>
        <authorList>
            <person name="Ma L.-J."/>
            <person name="Dead R."/>
            <person name="Young S.K."/>
            <person name="Zeng Q."/>
            <person name="Gargeya S."/>
            <person name="Fitzgerald M."/>
            <person name="Haas B."/>
            <person name="Abouelleil A."/>
            <person name="Alvarado L."/>
            <person name="Arachchi H.M."/>
            <person name="Berlin A."/>
            <person name="Brown A."/>
            <person name="Chapman S.B."/>
            <person name="Chen Z."/>
            <person name="Dunbar C."/>
            <person name="Freedman E."/>
            <person name="Gearin G."/>
            <person name="Gellesch M."/>
            <person name="Goldberg J."/>
            <person name="Griggs A."/>
            <person name="Gujja S."/>
            <person name="Heiman D."/>
            <person name="Howarth C."/>
            <person name="Larson L."/>
            <person name="Lui A."/>
            <person name="MacDonald P.J.P."/>
            <person name="Mehta T."/>
            <person name="Montmayeur A."/>
            <person name="Murphy C."/>
            <person name="Neiman D."/>
            <person name="Pearson M."/>
            <person name="Priest M."/>
            <person name="Roberts A."/>
            <person name="Saif S."/>
            <person name="Shea T."/>
            <person name="Shenoy N."/>
            <person name="Sisk P."/>
            <person name="Stolte C."/>
            <person name="Sykes S."/>
            <person name="Yandava C."/>
            <person name="Wortman J."/>
            <person name="Nusbaum C."/>
            <person name="Birren B."/>
        </authorList>
    </citation>
    <scope>NUCLEOTIDE SEQUENCE</scope>
    <source>
        <strain evidence="1">ATCC 64411</strain>
    </source>
</reference>